<dbReference type="Proteomes" id="UP001607303">
    <property type="component" value="Unassembled WGS sequence"/>
</dbReference>
<proteinExistence type="predicted"/>
<evidence type="ECO:0000313" key="2">
    <source>
        <dbReference type="Proteomes" id="UP001607303"/>
    </source>
</evidence>
<name>A0ABD2D0A7_VESMC</name>
<keyword evidence="2" id="KW-1185">Reference proteome</keyword>
<dbReference type="AlphaFoldDB" id="A0ABD2D0A7"/>
<organism evidence="1 2">
    <name type="scientific">Vespula maculifrons</name>
    <name type="common">Eastern yellow jacket</name>
    <name type="synonym">Wasp</name>
    <dbReference type="NCBI Taxonomy" id="7453"/>
    <lineage>
        <taxon>Eukaryota</taxon>
        <taxon>Metazoa</taxon>
        <taxon>Ecdysozoa</taxon>
        <taxon>Arthropoda</taxon>
        <taxon>Hexapoda</taxon>
        <taxon>Insecta</taxon>
        <taxon>Pterygota</taxon>
        <taxon>Neoptera</taxon>
        <taxon>Endopterygota</taxon>
        <taxon>Hymenoptera</taxon>
        <taxon>Apocrita</taxon>
        <taxon>Aculeata</taxon>
        <taxon>Vespoidea</taxon>
        <taxon>Vespidae</taxon>
        <taxon>Vespinae</taxon>
        <taxon>Vespula</taxon>
    </lineage>
</organism>
<comment type="caution">
    <text evidence="1">The sequence shown here is derived from an EMBL/GenBank/DDBJ whole genome shotgun (WGS) entry which is preliminary data.</text>
</comment>
<sequence length="117" mass="13792">MRLEEAAFLFFRLPDDTSKKDTENARPSIQIGYENTFLCSLISKLKINQWCVYRVSTKVFLFVREFFSNLSRDMKPKLAREAWSEEWFKKKLKNLIEERTPLAVAHRLSVLKSSDIG</sequence>
<evidence type="ECO:0000313" key="1">
    <source>
        <dbReference type="EMBL" id="KAL2750344.1"/>
    </source>
</evidence>
<dbReference type="EMBL" id="JAYRBN010000015">
    <property type="protein sequence ID" value="KAL2750344.1"/>
    <property type="molecule type" value="Genomic_DNA"/>
</dbReference>
<accession>A0ABD2D0A7</accession>
<protein>
    <submittedName>
        <fullName evidence="1">Uncharacterized protein</fullName>
    </submittedName>
</protein>
<reference evidence="1 2" key="1">
    <citation type="journal article" date="2024" name="Ann. Entomol. Soc. Am.">
        <title>Genomic analyses of the southern and eastern yellowjacket wasps (Hymenoptera: Vespidae) reveal evolutionary signatures of social life.</title>
        <authorList>
            <person name="Catto M.A."/>
            <person name="Caine P.B."/>
            <person name="Orr S.E."/>
            <person name="Hunt B.G."/>
            <person name="Goodisman M.A.D."/>
        </authorList>
    </citation>
    <scope>NUCLEOTIDE SEQUENCE [LARGE SCALE GENOMIC DNA]</scope>
    <source>
        <strain evidence="1">232</strain>
        <tissue evidence="1">Head and thorax</tissue>
    </source>
</reference>
<gene>
    <name evidence="1" type="ORF">V1477_001432</name>
</gene>